<dbReference type="GO" id="GO:0016887">
    <property type="term" value="F:ATP hydrolysis activity"/>
    <property type="evidence" value="ECO:0007669"/>
    <property type="project" value="InterPro"/>
</dbReference>
<reference evidence="11" key="1">
    <citation type="journal article" date="2014" name="Int. J. Syst. Evol. Microbiol.">
        <title>Complete genome sequence of Corynebacterium casei LMG S-19264T (=DSM 44701T), isolated from a smear-ripened cheese.</title>
        <authorList>
            <consortium name="US DOE Joint Genome Institute (JGI-PGF)"/>
            <person name="Walter F."/>
            <person name="Albersmeier A."/>
            <person name="Kalinowski J."/>
            <person name="Ruckert C."/>
        </authorList>
    </citation>
    <scope>NUCLEOTIDE SEQUENCE</scope>
    <source>
        <strain evidence="11">CGMCC 1.12997</strain>
    </source>
</reference>
<dbReference type="InterPro" id="IPR027417">
    <property type="entry name" value="P-loop_NTPase"/>
</dbReference>
<dbReference type="InterPro" id="IPR013563">
    <property type="entry name" value="Oligopep_ABC_C"/>
</dbReference>
<keyword evidence="9" id="KW-0472">Membrane</keyword>
<dbReference type="PROSITE" id="PS00211">
    <property type="entry name" value="ABC_TRANSPORTER_1"/>
    <property type="match status" value="1"/>
</dbReference>
<evidence type="ECO:0000313" key="11">
    <source>
        <dbReference type="EMBL" id="GGG62623.1"/>
    </source>
</evidence>
<evidence type="ECO:0000259" key="10">
    <source>
        <dbReference type="PROSITE" id="PS50893"/>
    </source>
</evidence>
<dbReference type="GO" id="GO:0005524">
    <property type="term" value="F:ATP binding"/>
    <property type="evidence" value="ECO:0007669"/>
    <property type="project" value="UniProtKB-KW"/>
</dbReference>
<dbReference type="SMART" id="SM00382">
    <property type="entry name" value="AAA"/>
    <property type="match status" value="1"/>
</dbReference>
<dbReference type="InterPro" id="IPR003439">
    <property type="entry name" value="ABC_transporter-like_ATP-bd"/>
</dbReference>
<dbReference type="AlphaFoldDB" id="A0A917GZH4"/>
<keyword evidence="8" id="KW-1278">Translocase</keyword>
<dbReference type="Proteomes" id="UP000647241">
    <property type="component" value="Unassembled WGS sequence"/>
</dbReference>
<evidence type="ECO:0000256" key="3">
    <source>
        <dbReference type="ARBA" id="ARBA00022448"/>
    </source>
</evidence>
<dbReference type="SUPFAM" id="SSF52540">
    <property type="entry name" value="P-loop containing nucleoside triphosphate hydrolases"/>
    <property type="match status" value="1"/>
</dbReference>
<dbReference type="PROSITE" id="PS50893">
    <property type="entry name" value="ABC_TRANSPORTER_2"/>
    <property type="match status" value="1"/>
</dbReference>
<evidence type="ECO:0000256" key="7">
    <source>
        <dbReference type="ARBA" id="ARBA00022840"/>
    </source>
</evidence>
<keyword evidence="3" id="KW-0813">Transport</keyword>
<feature type="domain" description="ABC transporter" evidence="10">
    <location>
        <begin position="21"/>
        <end position="267"/>
    </location>
</feature>
<evidence type="ECO:0000256" key="4">
    <source>
        <dbReference type="ARBA" id="ARBA00022475"/>
    </source>
</evidence>
<dbReference type="InterPro" id="IPR050388">
    <property type="entry name" value="ABC_Ni/Peptide_Import"/>
</dbReference>
<evidence type="ECO:0000256" key="5">
    <source>
        <dbReference type="ARBA" id="ARBA00022519"/>
    </source>
</evidence>
<proteinExistence type="inferred from homology"/>
<sequence length="286" mass="31345">MDTFNHVNLATIQSMSSAPLLDVRNLSIAFGKHTAVREISFHINPGETLGLVGESGSGKSATSLAILRLLAPSARATGSITFAGESLLDLPENSMRRHRGSSIAMIFQEPMTALNPSMRIGAQIAEALEAHHPEISTSSVRQKVIDAMREVGLPDPEGRLRDYPHQFSGGQRQRILIAMALINRPRLLIADEPTTALDVTVQAQILHLLKELRQTHQLSMLFISHDLAVVSEIADRVAVMQHGQIVEEAPTGTLFRHPQHPYTRNLITAAPTMHTDRNLPLATPIR</sequence>
<evidence type="ECO:0000256" key="6">
    <source>
        <dbReference type="ARBA" id="ARBA00022741"/>
    </source>
</evidence>
<organism evidence="11 12">
    <name type="scientific">Edaphobacter dinghuensis</name>
    <dbReference type="NCBI Taxonomy" id="1560005"/>
    <lineage>
        <taxon>Bacteria</taxon>
        <taxon>Pseudomonadati</taxon>
        <taxon>Acidobacteriota</taxon>
        <taxon>Terriglobia</taxon>
        <taxon>Terriglobales</taxon>
        <taxon>Acidobacteriaceae</taxon>
        <taxon>Edaphobacter</taxon>
    </lineage>
</organism>
<evidence type="ECO:0000256" key="8">
    <source>
        <dbReference type="ARBA" id="ARBA00022967"/>
    </source>
</evidence>
<dbReference type="InterPro" id="IPR012700">
    <property type="entry name" value="PhnK"/>
</dbReference>
<gene>
    <name evidence="11" type="ORF">GCM10011585_00040</name>
</gene>
<dbReference type="InterPro" id="IPR003593">
    <property type="entry name" value="AAA+_ATPase"/>
</dbReference>
<evidence type="ECO:0000256" key="9">
    <source>
        <dbReference type="ARBA" id="ARBA00023136"/>
    </source>
</evidence>
<dbReference type="Pfam" id="PF00005">
    <property type="entry name" value="ABC_tran"/>
    <property type="match status" value="1"/>
</dbReference>
<dbReference type="PANTHER" id="PTHR43297">
    <property type="entry name" value="OLIGOPEPTIDE TRANSPORT ATP-BINDING PROTEIN APPD"/>
    <property type="match status" value="1"/>
</dbReference>
<evidence type="ECO:0000256" key="2">
    <source>
        <dbReference type="ARBA" id="ARBA00005417"/>
    </source>
</evidence>
<comment type="similarity">
    <text evidence="2">Belongs to the ABC transporter superfamily.</text>
</comment>
<accession>A0A917GZH4</accession>
<comment type="caution">
    <text evidence="11">The sequence shown here is derived from an EMBL/GenBank/DDBJ whole genome shotgun (WGS) entry which is preliminary data.</text>
</comment>
<dbReference type="GO" id="GO:0005886">
    <property type="term" value="C:plasma membrane"/>
    <property type="evidence" value="ECO:0007669"/>
    <property type="project" value="UniProtKB-SubCell"/>
</dbReference>
<dbReference type="PANTHER" id="PTHR43297:SF14">
    <property type="entry name" value="ATPASE AAA-TYPE CORE DOMAIN-CONTAINING PROTEIN"/>
    <property type="match status" value="1"/>
</dbReference>
<keyword evidence="4" id="KW-1003">Cell membrane</keyword>
<reference evidence="11" key="2">
    <citation type="submission" date="2020-09" db="EMBL/GenBank/DDBJ databases">
        <authorList>
            <person name="Sun Q."/>
            <person name="Zhou Y."/>
        </authorList>
    </citation>
    <scope>NUCLEOTIDE SEQUENCE</scope>
    <source>
        <strain evidence="11">CGMCC 1.12997</strain>
    </source>
</reference>
<comment type="subcellular location">
    <subcellularLocation>
        <location evidence="1">Cell inner membrane</location>
        <topology evidence="1">Peripheral membrane protein</topology>
    </subcellularLocation>
</comment>
<dbReference type="PIRSF" id="PIRSF037116">
    <property type="entry name" value="CP_lyase_PhnK"/>
    <property type="match status" value="1"/>
</dbReference>
<dbReference type="InterPro" id="IPR017871">
    <property type="entry name" value="ABC_transporter-like_CS"/>
</dbReference>
<dbReference type="GO" id="GO:0015833">
    <property type="term" value="P:peptide transport"/>
    <property type="evidence" value="ECO:0007669"/>
    <property type="project" value="InterPro"/>
</dbReference>
<dbReference type="EMBL" id="BMGT01000001">
    <property type="protein sequence ID" value="GGG62623.1"/>
    <property type="molecule type" value="Genomic_DNA"/>
</dbReference>
<keyword evidence="6" id="KW-0547">Nucleotide-binding</keyword>
<keyword evidence="12" id="KW-1185">Reference proteome</keyword>
<evidence type="ECO:0000256" key="1">
    <source>
        <dbReference type="ARBA" id="ARBA00004417"/>
    </source>
</evidence>
<protein>
    <recommendedName>
        <fullName evidence="10">ABC transporter domain-containing protein</fullName>
    </recommendedName>
</protein>
<dbReference type="FunFam" id="3.40.50.300:FF:000016">
    <property type="entry name" value="Oligopeptide ABC transporter ATP-binding component"/>
    <property type="match status" value="1"/>
</dbReference>
<name>A0A917GZH4_9BACT</name>
<dbReference type="CDD" id="cd03257">
    <property type="entry name" value="ABC_NikE_OppD_transporters"/>
    <property type="match status" value="1"/>
</dbReference>
<keyword evidence="5" id="KW-0997">Cell inner membrane</keyword>
<keyword evidence="7" id="KW-0067">ATP-binding</keyword>
<evidence type="ECO:0000313" key="12">
    <source>
        <dbReference type="Proteomes" id="UP000647241"/>
    </source>
</evidence>
<dbReference type="Pfam" id="PF08352">
    <property type="entry name" value="oligo_HPY"/>
    <property type="match status" value="1"/>
</dbReference>
<dbReference type="Gene3D" id="3.40.50.300">
    <property type="entry name" value="P-loop containing nucleotide triphosphate hydrolases"/>
    <property type="match status" value="1"/>
</dbReference>